<proteinExistence type="predicted"/>
<name>A0ACC1YGY5_MELAZ</name>
<comment type="caution">
    <text evidence="1">The sequence shown here is derived from an EMBL/GenBank/DDBJ whole genome shotgun (WGS) entry which is preliminary data.</text>
</comment>
<accession>A0ACC1YGY5</accession>
<dbReference type="EMBL" id="CM051396">
    <property type="protein sequence ID" value="KAJ4723066.1"/>
    <property type="molecule type" value="Genomic_DNA"/>
</dbReference>
<evidence type="ECO:0000313" key="2">
    <source>
        <dbReference type="Proteomes" id="UP001164539"/>
    </source>
</evidence>
<sequence length="1051" mass="114186">MDKDNQDHKKLQATTGSHESHGVHLCRQCGWPFPNSHPSAKQRRAHKKVCGTLEGYKLPDSASEDHTVTVSDCNNFSDDDRETPSPKPKEKSDKGKNSVGLGERSNRSEDEVFADAATEFPESGFGPATVERPNDARVAAMDVEKSEKDLTVFYSFKDNASCDIIEASNRSNDSNRVKNPEVPENATVLSESNLDSQVNVSSSTKECAVTEPSNNLMESNQLQNPEVHENATSEGNLDSLVNVSSSIVEPETPMHVSQENKMMNAADSVRDGLMTHAGQETDGRGNNEINSESKIVPFSHSECRGQTSKAEFGFQEIAEVTSDPLSAAEVVPSKEENCAEMVFQTSSSDPIPRIGSVELLDASATGQQKVSAEQVLDSSAVNLMGGYSGKEEENENVYELSVPADIPLVANAETMLEDFKDHKGVKLRQHVALNSAKIIKDKKDDSEVSVSMEDHDSLQTRQFSEVGKVSASDMHVVEDDIVNHNRKHVVGNPSTEGESDQSQIKLTNNDGSNEFGDPTAAVTVEVEQSNPLSSIENQQRSDVFDTSSHVCVQETATMILHDVNLAVASSDTNVIGLDEAGNHENLATEMYDAGKEEKERVKEEDYAENTITSSDSATKLPEFRVNQAISVSQSDDAGDHEKGKIEKCVAVGVESKEETSEEKLLLDTKTAFESDGSLHESQAIDKNTMDVSLMKLPETRLTDIKEDSGPSGIPENSKQLEVKGNDEAQGEFNAEHGRNIDSLERTSEDHATKAPSLLPSDAESSIQVSFAVNDNHARENSTGHSGIDQASQGENNNSNFVKTQFGAPSIDASVDTLSQTDSLEGNWGSVSVLSTQSDTPAFVDTEALASAEAEKSNLKKVECATERQQSERSDIFEPPSFMTLVEPVGGSDKKAAASNIDTLQNLERKTAPSQAGWFPSLTNVVNESPGRKKNEEIINKVANWSTGKHHTPLKNLLGEDSLETKPKSPNLRENKALVLQKDEKGTKENNAKVTTVSSILGPEVPNTESAKGETGKELNSPAKYPADIKREKRKVKGRPYWVQFVCCSSVN</sequence>
<keyword evidence="2" id="KW-1185">Reference proteome</keyword>
<reference evidence="1 2" key="1">
    <citation type="journal article" date="2023" name="Science">
        <title>Complex scaffold remodeling in plant triterpene biosynthesis.</title>
        <authorList>
            <person name="De La Pena R."/>
            <person name="Hodgson H."/>
            <person name="Liu J.C."/>
            <person name="Stephenson M.J."/>
            <person name="Martin A.C."/>
            <person name="Owen C."/>
            <person name="Harkess A."/>
            <person name="Leebens-Mack J."/>
            <person name="Jimenez L.E."/>
            <person name="Osbourn A."/>
            <person name="Sattely E.S."/>
        </authorList>
    </citation>
    <scope>NUCLEOTIDE SEQUENCE [LARGE SCALE GENOMIC DNA]</scope>
    <source>
        <strain evidence="2">cv. JPN11</strain>
        <tissue evidence="1">Leaf</tissue>
    </source>
</reference>
<evidence type="ECO:0000313" key="1">
    <source>
        <dbReference type="EMBL" id="KAJ4723066.1"/>
    </source>
</evidence>
<protein>
    <submittedName>
        <fullName evidence="1">GPI-anchored adhesin-like protein</fullName>
    </submittedName>
</protein>
<gene>
    <name evidence="1" type="ORF">OWV82_006478</name>
</gene>
<dbReference type="Proteomes" id="UP001164539">
    <property type="component" value="Chromosome 3"/>
</dbReference>
<organism evidence="1 2">
    <name type="scientific">Melia azedarach</name>
    <name type="common">Chinaberry tree</name>
    <dbReference type="NCBI Taxonomy" id="155640"/>
    <lineage>
        <taxon>Eukaryota</taxon>
        <taxon>Viridiplantae</taxon>
        <taxon>Streptophyta</taxon>
        <taxon>Embryophyta</taxon>
        <taxon>Tracheophyta</taxon>
        <taxon>Spermatophyta</taxon>
        <taxon>Magnoliopsida</taxon>
        <taxon>eudicotyledons</taxon>
        <taxon>Gunneridae</taxon>
        <taxon>Pentapetalae</taxon>
        <taxon>rosids</taxon>
        <taxon>malvids</taxon>
        <taxon>Sapindales</taxon>
        <taxon>Meliaceae</taxon>
        <taxon>Melia</taxon>
    </lineage>
</organism>